<evidence type="ECO:0000256" key="6">
    <source>
        <dbReference type="RuleBase" id="RU000461"/>
    </source>
</evidence>
<proteinExistence type="inferred from homology"/>
<feature type="transmembrane region" description="Helical" evidence="7">
    <location>
        <begin position="26"/>
        <end position="51"/>
    </location>
</feature>
<dbReference type="SUPFAM" id="SSF48264">
    <property type="entry name" value="Cytochrome P450"/>
    <property type="match status" value="1"/>
</dbReference>
<dbReference type="InterPro" id="IPR036396">
    <property type="entry name" value="Cyt_P450_sf"/>
</dbReference>
<evidence type="ECO:0000256" key="4">
    <source>
        <dbReference type="ARBA" id="ARBA00022723"/>
    </source>
</evidence>
<dbReference type="PRINTS" id="PR00463">
    <property type="entry name" value="EP450I"/>
</dbReference>
<comment type="similarity">
    <text evidence="2 6">Belongs to the cytochrome P450 family.</text>
</comment>
<gene>
    <name evidence="8" type="ORF">PT974_09735</name>
</gene>
<sequence>MEKPILEAFLLSPHLEGFHLASWKGLAAAAALVLVVIPVVRALWSAVYNVFFHPLRRYPGPFLWIAFPWTKNLALIRGKADHAIVALHERLGPVVRITPDTLSFTTMTAWRDIYGTGHAELPKHIYKGSGMEERPNIITANSRDHHRFRRALMPAFTNDALGRQEPLITGYTDLLIKRLREIATSTNSTADISKWYTMTTFDIFGDLAYGESFNALETGKVHPWIKALGDMKFLVPLMVFPGISWLLIPLLTTTEQRESLSQHQQRSMALTYKRIKNKEVQERGDIMTFVLREHGEDQGLSDFEMACNADIIISAGSETTGTAMTGITYYLLRNPDKLEKCVNEIRGAFGSQESINFKDTNYKLPYLMACIEEGLRLYPPVPTALLRETLPGRPTLIDGNLIPEKTVVAVHHLSTYHSENNFHDAKNFRPERWLPEVHSDPSSPFYNDNRNCLKPFSYGPRNCIGRNLAYHEMRLILSKVLWNFDLALKPGFENWVVGQKTYQLWAKPSLLVDVKVRSA</sequence>
<evidence type="ECO:0000256" key="3">
    <source>
        <dbReference type="ARBA" id="ARBA00022617"/>
    </source>
</evidence>
<dbReference type="Pfam" id="PF00067">
    <property type="entry name" value="p450"/>
    <property type="match status" value="1"/>
</dbReference>
<name>A0ABR0SH05_9HYPO</name>
<evidence type="ECO:0000256" key="7">
    <source>
        <dbReference type="SAM" id="Phobius"/>
    </source>
</evidence>
<accession>A0ABR0SH05</accession>
<keyword evidence="9" id="KW-1185">Reference proteome</keyword>
<evidence type="ECO:0000256" key="2">
    <source>
        <dbReference type="ARBA" id="ARBA00010617"/>
    </source>
</evidence>
<dbReference type="Gene3D" id="1.10.630.10">
    <property type="entry name" value="Cytochrome P450"/>
    <property type="match status" value="1"/>
</dbReference>
<dbReference type="PANTHER" id="PTHR24305:SF210">
    <property type="entry name" value="CYTOCHROME P450 MONOOXYGENASE ASQL-RELATED"/>
    <property type="match status" value="1"/>
</dbReference>
<organism evidence="8 9">
    <name type="scientific">Cladobotryum mycophilum</name>
    <dbReference type="NCBI Taxonomy" id="491253"/>
    <lineage>
        <taxon>Eukaryota</taxon>
        <taxon>Fungi</taxon>
        <taxon>Dikarya</taxon>
        <taxon>Ascomycota</taxon>
        <taxon>Pezizomycotina</taxon>
        <taxon>Sordariomycetes</taxon>
        <taxon>Hypocreomycetidae</taxon>
        <taxon>Hypocreales</taxon>
        <taxon>Hypocreaceae</taxon>
        <taxon>Cladobotryum</taxon>
    </lineage>
</organism>
<keyword evidence="6" id="KW-0560">Oxidoreductase</keyword>
<keyword evidence="4 6" id="KW-0479">Metal-binding</keyword>
<dbReference type="CDD" id="cd11058">
    <property type="entry name" value="CYP60B-like"/>
    <property type="match status" value="1"/>
</dbReference>
<dbReference type="EMBL" id="JAVFKD010000014">
    <property type="protein sequence ID" value="KAK5991453.1"/>
    <property type="molecule type" value="Genomic_DNA"/>
</dbReference>
<keyword evidence="5 6" id="KW-0408">Iron</keyword>
<dbReference type="PROSITE" id="PS00086">
    <property type="entry name" value="CYTOCHROME_P450"/>
    <property type="match status" value="1"/>
</dbReference>
<dbReference type="GO" id="GO:0004497">
    <property type="term" value="F:monooxygenase activity"/>
    <property type="evidence" value="ECO:0007669"/>
    <property type="project" value="UniProtKB-KW"/>
</dbReference>
<keyword evidence="7" id="KW-0812">Transmembrane</keyword>
<comment type="cofactor">
    <cofactor evidence="1">
        <name>heme</name>
        <dbReference type="ChEBI" id="CHEBI:30413"/>
    </cofactor>
</comment>
<evidence type="ECO:0000313" key="9">
    <source>
        <dbReference type="Proteomes" id="UP001338125"/>
    </source>
</evidence>
<keyword evidence="3 6" id="KW-0349">Heme</keyword>
<feature type="transmembrane region" description="Helical" evidence="7">
    <location>
        <begin position="233"/>
        <end position="252"/>
    </location>
</feature>
<evidence type="ECO:0000256" key="1">
    <source>
        <dbReference type="ARBA" id="ARBA00001971"/>
    </source>
</evidence>
<dbReference type="PRINTS" id="PR00385">
    <property type="entry name" value="P450"/>
</dbReference>
<protein>
    <submittedName>
        <fullName evidence="8">Cytochrome P450 monooxygenase dtxS2</fullName>
    </submittedName>
</protein>
<dbReference type="PANTHER" id="PTHR24305">
    <property type="entry name" value="CYTOCHROME P450"/>
    <property type="match status" value="1"/>
</dbReference>
<dbReference type="InterPro" id="IPR001128">
    <property type="entry name" value="Cyt_P450"/>
</dbReference>
<dbReference type="InterPro" id="IPR017972">
    <property type="entry name" value="Cyt_P450_CS"/>
</dbReference>
<reference evidence="8 9" key="1">
    <citation type="submission" date="2024-01" db="EMBL/GenBank/DDBJ databases">
        <title>Complete genome of Cladobotryum mycophilum ATHUM6906.</title>
        <authorList>
            <person name="Christinaki A.C."/>
            <person name="Myridakis A.I."/>
            <person name="Kouvelis V.N."/>
        </authorList>
    </citation>
    <scope>NUCLEOTIDE SEQUENCE [LARGE SCALE GENOMIC DNA]</scope>
    <source>
        <strain evidence="8 9">ATHUM6906</strain>
    </source>
</reference>
<keyword evidence="7" id="KW-1133">Transmembrane helix</keyword>
<dbReference type="InterPro" id="IPR050121">
    <property type="entry name" value="Cytochrome_P450_monoxygenase"/>
</dbReference>
<evidence type="ECO:0000256" key="5">
    <source>
        <dbReference type="ARBA" id="ARBA00023004"/>
    </source>
</evidence>
<dbReference type="Proteomes" id="UP001338125">
    <property type="component" value="Unassembled WGS sequence"/>
</dbReference>
<dbReference type="InterPro" id="IPR002401">
    <property type="entry name" value="Cyt_P450_E_grp-I"/>
</dbReference>
<keyword evidence="6 8" id="KW-0503">Monooxygenase</keyword>
<comment type="caution">
    <text evidence="8">The sequence shown here is derived from an EMBL/GenBank/DDBJ whole genome shotgun (WGS) entry which is preliminary data.</text>
</comment>
<keyword evidence="7" id="KW-0472">Membrane</keyword>
<evidence type="ECO:0000313" key="8">
    <source>
        <dbReference type="EMBL" id="KAK5991453.1"/>
    </source>
</evidence>